<dbReference type="PANTHER" id="PTHR45784">
    <property type="entry name" value="C-TYPE LECTIN DOMAIN FAMILY 20 MEMBER A-RELATED"/>
    <property type="match status" value="1"/>
</dbReference>
<evidence type="ECO:0000313" key="2">
    <source>
        <dbReference type="Ensembl" id="ENSHBUP00000016887.1"/>
    </source>
</evidence>
<accession>A0A3Q3C956</accession>
<dbReference type="Gene3D" id="3.10.100.10">
    <property type="entry name" value="Mannose-Binding Protein A, subunit A"/>
    <property type="match status" value="1"/>
</dbReference>
<name>A0A3Q3C956_HAPBU</name>
<reference evidence="2" key="1">
    <citation type="submission" date="2025-08" db="UniProtKB">
        <authorList>
            <consortium name="Ensembl"/>
        </authorList>
    </citation>
    <scope>IDENTIFICATION</scope>
</reference>
<dbReference type="AlphaFoldDB" id="A0A3Q3C956"/>
<dbReference type="OMA" id="STFECGH"/>
<dbReference type="SMART" id="SM00034">
    <property type="entry name" value="CLECT"/>
    <property type="match status" value="1"/>
</dbReference>
<dbReference type="STRING" id="8153.ENSHBUP00000016887"/>
<protein>
    <recommendedName>
        <fullName evidence="1">C-type lectin domain-containing protein</fullName>
    </recommendedName>
</protein>
<sequence>MVWWCFVGDIVGDLFKIEGTLIQHGYHSILQRHAIPSGLHLCYDDDAVLLCLMFGWCTCTGYVTLCSPTHREFYLINGAKIWADAQSYCRSNYADLATIGSQDDMQRLVNMVSASGVTAEMWIGLTRTGPPAWLWSVGETQINDGVVEYTNWGSLPKCVNLDFRIKSAKAFMVNIMIYWLEMNKKPYNLQTIILTSVVCVLNT</sequence>
<dbReference type="InterPro" id="IPR001304">
    <property type="entry name" value="C-type_lectin-like"/>
</dbReference>
<dbReference type="SUPFAM" id="SSF56436">
    <property type="entry name" value="C-type lectin-like"/>
    <property type="match status" value="1"/>
</dbReference>
<dbReference type="GeneTree" id="ENSGT00940000177536"/>
<evidence type="ECO:0000259" key="1">
    <source>
        <dbReference type="PROSITE" id="PS50041"/>
    </source>
</evidence>
<dbReference type="InterPro" id="IPR016187">
    <property type="entry name" value="CTDL_fold"/>
</dbReference>
<dbReference type="Ensembl" id="ENSHBUT00000025556.1">
    <property type="protein sequence ID" value="ENSHBUP00000016887.1"/>
    <property type="gene ID" value="ENSHBUG00000018893.1"/>
</dbReference>
<dbReference type="InterPro" id="IPR016186">
    <property type="entry name" value="C-type_lectin-like/link_sf"/>
</dbReference>
<dbReference type="PROSITE" id="PS50041">
    <property type="entry name" value="C_TYPE_LECTIN_2"/>
    <property type="match status" value="1"/>
</dbReference>
<reference evidence="2" key="2">
    <citation type="submission" date="2025-09" db="UniProtKB">
        <authorList>
            <consortium name="Ensembl"/>
        </authorList>
    </citation>
    <scope>IDENTIFICATION</scope>
</reference>
<organism evidence="2 3">
    <name type="scientific">Haplochromis burtoni</name>
    <name type="common">Burton's mouthbrooder</name>
    <name type="synonym">Chromis burtoni</name>
    <dbReference type="NCBI Taxonomy" id="8153"/>
    <lineage>
        <taxon>Eukaryota</taxon>
        <taxon>Metazoa</taxon>
        <taxon>Chordata</taxon>
        <taxon>Craniata</taxon>
        <taxon>Vertebrata</taxon>
        <taxon>Euteleostomi</taxon>
        <taxon>Actinopterygii</taxon>
        <taxon>Neopterygii</taxon>
        <taxon>Teleostei</taxon>
        <taxon>Neoteleostei</taxon>
        <taxon>Acanthomorphata</taxon>
        <taxon>Ovalentaria</taxon>
        <taxon>Cichlomorphae</taxon>
        <taxon>Cichliformes</taxon>
        <taxon>Cichlidae</taxon>
        <taxon>African cichlids</taxon>
        <taxon>Pseudocrenilabrinae</taxon>
        <taxon>Haplochromini</taxon>
        <taxon>Haplochromis</taxon>
    </lineage>
</organism>
<dbReference type="PANTHER" id="PTHR45784:SF5">
    <property type="entry name" value="C-TYPE LECTIN DOMAIN FAMILY 20 MEMBER A-RELATED"/>
    <property type="match status" value="1"/>
</dbReference>
<evidence type="ECO:0000313" key="3">
    <source>
        <dbReference type="Proteomes" id="UP000264840"/>
    </source>
</evidence>
<proteinExistence type="predicted"/>
<dbReference type="Pfam" id="PF00059">
    <property type="entry name" value="Lectin_C"/>
    <property type="match status" value="1"/>
</dbReference>
<keyword evidence="3" id="KW-1185">Reference proteome</keyword>
<dbReference type="Proteomes" id="UP000264840">
    <property type="component" value="Unplaced"/>
</dbReference>
<feature type="domain" description="C-type lectin" evidence="1">
    <location>
        <begin position="73"/>
        <end position="161"/>
    </location>
</feature>